<dbReference type="Gene3D" id="3.40.630.30">
    <property type="match status" value="1"/>
</dbReference>
<reference evidence="2" key="1">
    <citation type="submission" date="2017-04" db="EMBL/GenBank/DDBJ databases">
        <authorList>
            <person name="Varghese N."/>
            <person name="Submissions S."/>
        </authorList>
    </citation>
    <scope>NUCLEOTIDE SEQUENCE [LARGE SCALE GENOMIC DNA]</scope>
    <source>
        <strain evidence="2">DSM 21500</strain>
    </source>
</reference>
<dbReference type="RefSeq" id="WP_084098861.1">
    <property type="nucleotide sequence ID" value="NZ_FWXK01000003.1"/>
</dbReference>
<dbReference type="SUPFAM" id="SSF55729">
    <property type="entry name" value="Acyl-CoA N-acyltransferases (Nat)"/>
    <property type="match status" value="1"/>
</dbReference>
<name>A0A1W1YLN2_9LACT</name>
<accession>A0A1W1YLN2</accession>
<organism evidence="1 2">
    <name type="scientific">Aerococcus suis</name>
    <dbReference type="NCBI Taxonomy" id="371602"/>
    <lineage>
        <taxon>Bacteria</taxon>
        <taxon>Bacillati</taxon>
        <taxon>Bacillota</taxon>
        <taxon>Bacilli</taxon>
        <taxon>Lactobacillales</taxon>
        <taxon>Aerococcaceae</taxon>
        <taxon>Aerococcus</taxon>
    </lineage>
</organism>
<protein>
    <submittedName>
        <fullName evidence="1">Riboflavin biosynthesis RibT protein</fullName>
    </submittedName>
</protein>
<proteinExistence type="predicted"/>
<dbReference type="InterPro" id="IPR016181">
    <property type="entry name" value="Acyl_CoA_acyltransferase"/>
</dbReference>
<dbReference type="OrthoDB" id="2189687at2"/>
<dbReference type="STRING" id="371602.SAMN04487984_0816"/>
<sequence>MLIPFTSNYEKVVMGLLSYIEDYKAFEDLNAEMARINDRKRTVYLWKDEETANVVGLIGFDLNEQDDTLVTRYISLNPSFRNEGLSYEILTALREEFPTYTITGSLDMAPLLNKWAKKKRLDTQEMEALRDIDFE</sequence>
<gene>
    <name evidence="1" type="ORF">SAMN04487984_0816</name>
</gene>
<evidence type="ECO:0000313" key="2">
    <source>
        <dbReference type="Proteomes" id="UP000243884"/>
    </source>
</evidence>
<dbReference type="Proteomes" id="UP000243884">
    <property type="component" value="Unassembled WGS sequence"/>
</dbReference>
<dbReference type="EMBL" id="FWXK01000003">
    <property type="protein sequence ID" value="SMC37150.1"/>
    <property type="molecule type" value="Genomic_DNA"/>
</dbReference>
<evidence type="ECO:0000313" key="1">
    <source>
        <dbReference type="EMBL" id="SMC37150.1"/>
    </source>
</evidence>
<dbReference type="AlphaFoldDB" id="A0A1W1YLN2"/>
<keyword evidence="2" id="KW-1185">Reference proteome</keyword>